<dbReference type="HOGENOM" id="CLU_952241_0_0_10"/>
<dbReference type="OrthoDB" id="1465784at2"/>
<feature type="repeat" description="TPR" evidence="3">
    <location>
        <begin position="6"/>
        <end position="39"/>
    </location>
</feature>
<dbReference type="PROSITE" id="PS50293">
    <property type="entry name" value="TPR_REGION"/>
    <property type="match status" value="1"/>
</dbReference>
<evidence type="ECO:0000256" key="2">
    <source>
        <dbReference type="ARBA" id="ARBA00022803"/>
    </source>
</evidence>
<dbReference type="EMBL" id="AAXU02000001">
    <property type="protein sequence ID" value="EAZ83076.1"/>
    <property type="molecule type" value="Genomic_DNA"/>
</dbReference>
<keyword evidence="1" id="KW-0677">Repeat</keyword>
<dbReference type="Pfam" id="PF00515">
    <property type="entry name" value="TPR_1"/>
    <property type="match status" value="1"/>
</dbReference>
<protein>
    <submittedName>
        <fullName evidence="4">Uncharacterized protein</fullName>
    </submittedName>
</protein>
<gene>
    <name evidence="4" type="ORF">ALPR1_12685</name>
</gene>
<dbReference type="InterPro" id="IPR011990">
    <property type="entry name" value="TPR-like_helical_dom_sf"/>
</dbReference>
<comment type="caution">
    <text evidence="4">The sequence shown here is derived from an EMBL/GenBank/DDBJ whole genome shotgun (WGS) entry which is preliminary data.</text>
</comment>
<proteinExistence type="predicted"/>
<accession>A3HTA8</accession>
<evidence type="ECO:0000256" key="1">
    <source>
        <dbReference type="ARBA" id="ARBA00022737"/>
    </source>
</evidence>
<dbReference type="AlphaFoldDB" id="A3HTA8"/>
<dbReference type="Pfam" id="PF13432">
    <property type="entry name" value="TPR_16"/>
    <property type="match status" value="2"/>
</dbReference>
<evidence type="ECO:0000313" key="5">
    <source>
        <dbReference type="Proteomes" id="UP000003919"/>
    </source>
</evidence>
<sequence>MELSKAIELNNQGAKSFLEGKLNEAEKSFKDAFQLDPKNSSLLNNMGLLYHQKKNFETALNYFKKAIKIEDKASYLINEGNTLAMMGKVEEAKQKYLDTTQKHPDSMGAWISLARLSTHQKDYDLAKNYWNKVIAIEARPEYLLEYAKVLILQNQLEDALEILYSVSEKSQNPEIWFQIGRVEHLQKNYGIAEKALKKALAEVPDQLDFRHYLAINYMAMSEIEQALYHLDFLLKLYPDHKQILTEKGVVMFSINQLEMAAQLFEKALKIDPSYQKAQHYSQLIKKQLN</sequence>
<dbReference type="STRING" id="388413.ALPR1_12685"/>
<dbReference type="SMART" id="SM00028">
    <property type="entry name" value="TPR"/>
    <property type="match status" value="7"/>
</dbReference>
<evidence type="ECO:0000256" key="3">
    <source>
        <dbReference type="PROSITE-ProRule" id="PRU00339"/>
    </source>
</evidence>
<keyword evidence="5" id="KW-1185">Reference proteome</keyword>
<feature type="repeat" description="TPR" evidence="3">
    <location>
        <begin position="173"/>
        <end position="206"/>
    </location>
</feature>
<organism evidence="4 5">
    <name type="scientific">Algoriphagus machipongonensis</name>
    <dbReference type="NCBI Taxonomy" id="388413"/>
    <lineage>
        <taxon>Bacteria</taxon>
        <taxon>Pseudomonadati</taxon>
        <taxon>Bacteroidota</taxon>
        <taxon>Cytophagia</taxon>
        <taxon>Cytophagales</taxon>
        <taxon>Cyclobacteriaceae</taxon>
        <taxon>Algoriphagus</taxon>
    </lineage>
</organism>
<dbReference type="PANTHER" id="PTHR44943">
    <property type="entry name" value="CELLULOSE SYNTHASE OPERON PROTEIN C"/>
    <property type="match status" value="1"/>
</dbReference>
<dbReference type="RefSeq" id="WP_008201024.1">
    <property type="nucleotide sequence ID" value="NZ_CM001023.1"/>
</dbReference>
<dbReference type="Pfam" id="PF13181">
    <property type="entry name" value="TPR_8"/>
    <property type="match status" value="1"/>
</dbReference>
<dbReference type="eggNOG" id="COG0457">
    <property type="taxonomic scope" value="Bacteria"/>
</dbReference>
<evidence type="ECO:0000313" key="4">
    <source>
        <dbReference type="EMBL" id="EAZ83076.1"/>
    </source>
</evidence>
<reference evidence="4 5" key="1">
    <citation type="journal article" date="2011" name="J. Bacteriol.">
        <title>Complete genome sequence of Algoriphagus sp. PR1, bacterial prey of a colony-forming choanoflagellate.</title>
        <authorList>
            <person name="Alegado R.A."/>
            <person name="Ferriera S."/>
            <person name="Nusbaum C."/>
            <person name="Young S.K."/>
            <person name="Zeng Q."/>
            <person name="Imamovic A."/>
            <person name="Fairclough S.R."/>
            <person name="King N."/>
        </authorList>
    </citation>
    <scope>NUCLEOTIDE SEQUENCE [LARGE SCALE GENOMIC DNA]</scope>
    <source>
        <strain evidence="4 5">PR1</strain>
    </source>
</reference>
<dbReference type="PANTHER" id="PTHR44943:SF8">
    <property type="entry name" value="TPR REPEAT-CONTAINING PROTEIN MJ0263"/>
    <property type="match status" value="1"/>
</dbReference>
<dbReference type="InterPro" id="IPR019734">
    <property type="entry name" value="TPR_rpt"/>
</dbReference>
<dbReference type="SUPFAM" id="SSF48452">
    <property type="entry name" value="TPR-like"/>
    <property type="match status" value="1"/>
</dbReference>
<dbReference type="Gene3D" id="1.25.40.10">
    <property type="entry name" value="Tetratricopeptide repeat domain"/>
    <property type="match status" value="3"/>
</dbReference>
<feature type="repeat" description="TPR" evidence="3">
    <location>
        <begin position="241"/>
        <end position="274"/>
    </location>
</feature>
<feature type="repeat" description="TPR" evidence="3">
    <location>
        <begin position="40"/>
        <end position="73"/>
    </location>
</feature>
<dbReference type="InterPro" id="IPR051685">
    <property type="entry name" value="Ycf3/AcsC/BcsC/TPR_MFPF"/>
</dbReference>
<dbReference type="PROSITE" id="PS50005">
    <property type="entry name" value="TPR"/>
    <property type="match status" value="4"/>
</dbReference>
<dbReference type="Proteomes" id="UP000003919">
    <property type="component" value="Unassembled WGS sequence"/>
</dbReference>
<name>A3HTA8_9BACT</name>
<keyword evidence="2 3" id="KW-0802">TPR repeat</keyword>